<sequence>MAATLTLFVALTMEYKLHAFPNSRTSHDMSSIGPLFGLAAFSLFGITPVYYKLLGDVPVVQVGLHRFAWTFVLTSILVVILGQHKTFLAQALTRSNFVLYGLSASSLGGSTLLLVWAVHSDYILEVSLGAFLNPITFCLLGMVALKERLRRWQLVSVVLTAIGVGIFTVAYGRFPWVAMLLSLSDGVYGLVKKRAPLTPLHGLVMESGILFPFCIVGLIVLEVQGMGVFTHIDLQTDFLLAGTGVMTIVPLLLLVVALQKTPLYGIGLISNVSPTIQFLLGVFVYHESCSTTTLVGFVFLWVSMIVFVTDSFFAMKQGAVQGDKLDEGERPTLDLESPRTPEIYTASTPTGPFKA</sequence>
<evidence type="ECO:0000256" key="2">
    <source>
        <dbReference type="ARBA" id="ARBA00007362"/>
    </source>
</evidence>
<evidence type="ECO:0000313" key="12">
    <source>
        <dbReference type="Proteomes" id="UP000332933"/>
    </source>
</evidence>
<feature type="transmembrane region" description="Helical" evidence="9">
    <location>
        <begin position="292"/>
        <end position="315"/>
    </location>
</feature>
<keyword evidence="12" id="KW-1185">Reference proteome</keyword>
<proteinExistence type="inferred from homology"/>
<evidence type="ECO:0000313" key="10">
    <source>
        <dbReference type="EMBL" id="KAF0708780.1"/>
    </source>
</evidence>
<feature type="region of interest" description="Disordered" evidence="8">
    <location>
        <begin position="324"/>
        <end position="355"/>
    </location>
</feature>
<feature type="transmembrane region" description="Helical" evidence="9">
    <location>
        <begin position="238"/>
        <end position="256"/>
    </location>
</feature>
<comment type="subcellular location">
    <subcellularLocation>
        <location evidence="1">Cell membrane</location>
        <topology evidence="1">Multi-pass membrane protein</topology>
    </subcellularLocation>
</comment>
<organism evidence="11 12">
    <name type="scientific">Aphanomyces stellatus</name>
    <dbReference type="NCBI Taxonomy" id="120398"/>
    <lineage>
        <taxon>Eukaryota</taxon>
        <taxon>Sar</taxon>
        <taxon>Stramenopiles</taxon>
        <taxon>Oomycota</taxon>
        <taxon>Saprolegniomycetes</taxon>
        <taxon>Saprolegniales</taxon>
        <taxon>Verrucalvaceae</taxon>
        <taxon>Aphanomyces</taxon>
    </lineage>
</organism>
<dbReference type="OrthoDB" id="64403at2759"/>
<feature type="transmembrane region" description="Helical" evidence="9">
    <location>
        <begin position="122"/>
        <end position="145"/>
    </location>
</feature>
<evidence type="ECO:0000256" key="8">
    <source>
        <dbReference type="SAM" id="MobiDB-lite"/>
    </source>
</evidence>
<dbReference type="SUPFAM" id="SSF103481">
    <property type="entry name" value="Multidrug resistance efflux transporter EmrE"/>
    <property type="match status" value="2"/>
</dbReference>
<keyword evidence="3" id="KW-0813">Transport</keyword>
<name>A0A485KEH8_9STRA</name>
<dbReference type="EMBL" id="VJMH01002437">
    <property type="protein sequence ID" value="KAF0708780.1"/>
    <property type="molecule type" value="Genomic_DNA"/>
</dbReference>
<accession>A0A485KEH8</accession>
<evidence type="ECO:0000313" key="11">
    <source>
        <dbReference type="EMBL" id="VFT83217.1"/>
    </source>
</evidence>
<dbReference type="InterPro" id="IPR037185">
    <property type="entry name" value="EmrE-like"/>
</dbReference>
<feature type="compositionally biased region" description="Polar residues" evidence="8">
    <location>
        <begin position="345"/>
        <end position="355"/>
    </location>
</feature>
<dbReference type="NCBIfam" id="TIGR00688">
    <property type="entry name" value="rarD"/>
    <property type="match status" value="1"/>
</dbReference>
<keyword evidence="4" id="KW-1003">Cell membrane</keyword>
<dbReference type="PANTHER" id="PTHR22911">
    <property type="entry name" value="ACYL-MALONYL CONDENSING ENZYME-RELATED"/>
    <property type="match status" value="1"/>
</dbReference>
<keyword evidence="7 9" id="KW-0472">Membrane</keyword>
<feature type="transmembrane region" description="Helical" evidence="9">
    <location>
        <begin position="203"/>
        <end position="226"/>
    </location>
</feature>
<reference evidence="11 12" key="1">
    <citation type="submission" date="2019-03" db="EMBL/GenBank/DDBJ databases">
        <authorList>
            <person name="Gaulin E."/>
            <person name="Dumas B."/>
        </authorList>
    </citation>
    <scope>NUCLEOTIDE SEQUENCE [LARGE SCALE GENOMIC DNA]</scope>
    <source>
        <strain evidence="11">CBS 568.67</strain>
    </source>
</reference>
<protein>
    <submittedName>
        <fullName evidence="11">Aste57867_6216 protein</fullName>
    </submittedName>
</protein>
<dbReference type="PANTHER" id="PTHR22911:SF137">
    <property type="entry name" value="SOLUTE CARRIER FAMILY 35 MEMBER G2-RELATED"/>
    <property type="match status" value="1"/>
</dbReference>
<feature type="transmembrane region" description="Helical" evidence="9">
    <location>
        <begin position="263"/>
        <end position="286"/>
    </location>
</feature>
<evidence type="ECO:0000256" key="4">
    <source>
        <dbReference type="ARBA" id="ARBA00022475"/>
    </source>
</evidence>
<evidence type="ECO:0000256" key="5">
    <source>
        <dbReference type="ARBA" id="ARBA00022692"/>
    </source>
</evidence>
<comment type="similarity">
    <text evidence="2">Belongs to the EamA transporter family.</text>
</comment>
<evidence type="ECO:0000256" key="3">
    <source>
        <dbReference type="ARBA" id="ARBA00022448"/>
    </source>
</evidence>
<feature type="transmembrane region" description="Helical" evidence="9">
    <location>
        <begin position="152"/>
        <end position="168"/>
    </location>
</feature>
<evidence type="ECO:0000256" key="9">
    <source>
        <dbReference type="SAM" id="Phobius"/>
    </source>
</evidence>
<feature type="transmembrane region" description="Helical" evidence="9">
    <location>
        <begin position="97"/>
        <end position="116"/>
    </location>
</feature>
<dbReference type="AlphaFoldDB" id="A0A485KEH8"/>
<feature type="compositionally biased region" description="Basic and acidic residues" evidence="8">
    <location>
        <begin position="324"/>
        <end position="339"/>
    </location>
</feature>
<reference evidence="10" key="2">
    <citation type="submission" date="2019-06" db="EMBL/GenBank/DDBJ databases">
        <title>Genomics analysis of Aphanomyces spp. identifies a new class of oomycete effector associated with host adaptation.</title>
        <authorList>
            <person name="Gaulin E."/>
        </authorList>
    </citation>
    <scope>NUCLEOTIDE SEQUENCE</scope>
    <source>
        <strain evidence="10">CBS 578.67</strain>
    </source>
</reference>
<dbReference type="EMBL" id="CAADRA010002439">
    <property type="protein sequence ID" value="VFT83217.1"/>
    <property type="molecule type" value="Genomic_DNA"/>
</dbReference>
<keyword evidence="6 9" id="KW-1133">Transmembrane helix</keyword>
<evidence type="ECO:0000256" key="6">
    <source>
        <dbReference type="ARBA" id="ARBA00022989"/>
    </source>
</evidence>
<keyword evidence="5 9" id="KW-0812">Transmembrane</keyword>
<gene>
    <name evidence="11" type="primary">Aste57867_6216</name>
    <name evidence="10" type="ORF">As57867_006202</name>
    <name evidence="11" type="ORF">ASTE57867_6216</name>
</gene>
<dbReference type="GO" id="GO:0005886">
    <property type="term" value="C:plasma membrane"/>
    <property type="evidence" value="ECO:0007669"/>
    <property type="project" value="UniProtKB-SubCell"/>
</dbReference>
<feature type="transmembrane region" description="Helical" evidence="9">
    <location>
        <begin position="63"/>
        <end position="81"/>
    </location>
</feature>
<feature type="transmembrane region" description="Helical" evidence="9">
    <location>
        <begin position="32"/>
        <end position="51"/>
    </location>
</feature>
<evidence type="ECO:0000256" key="1">
    <source>
        <dbReference type="ARBA" id="ARBA00004651"/>
    </source>
</evidence>
<dbReference type="InterPro" id="IPR004626">
    <property type="entry name" value="RarD"/>
</dbReference>
<dbReference type="Proteomes" id="UP000332933">
    <property type="component" value="Unassembled WGS sequence"/>
</dbReference>
<evidence type="ECO:0000256" key="7">
    <source>
        <dbReference type="ARBA" id="ARBA00023136"/>
    </source>
</evidence>